<dbReference type="Pfam" id="PF14297">
    <property type="entry name" value="Lin1244_N"/>
    <property type="match status" value="1"/>
</dbReference>
<accession>A0A382NRB0</accession>
<gene>
    <name evidence="3" type="ORF">METZ01_LOCUS315882</name>
</gene>
<dbReference type="InterPro" id="IPR025400">
    <property type="entry name" value="Lin1244/Lin1753-like_N"/>
</dbReference>
<feature type="domain" description="Lin1244/Lin1753-like N-terminal" evidence="2">
    <location>
        <begin position="11"/>
        <end position="102"/>
    </location>
</feature>
<dbReference type="EMBL" id="UINC01101867">
    <property type="protein sequence ID" value="SVC63028.1"/>
    <property type="molecule type" value="Genomic_DNA"/>
</dbReference>
<proteinExistence type="predicted"/>
<evidence type="ECO:0000259" key="2">
    <source>
        <dbReference type="Pfam" id="PF14297"/>
    </source>
</evidence>
<feature type="region of interest" description="Disordered" evidence="1">
    <location>
        <begin position="125"/>
        <end position="169"/>
    </location>
</feature>
<evidence type="ECO:0000256" key="1">
    <source>
        <dbReference type="SAM" id="MobiDB-lite"/>
    </source>
</evidence>
<feature type="compositionally biased region" description="Polar residues" evidence="1">
    <location>
        <begin position="130"/>
        <end position="145"/>
    </location>
</feature>
<dbReference type="AlphaFoldDB" id="A0A382NRB0"/>
<protein>
    <recommendedName>
        <fullName evidence="2">Lin1244/Lin1753-like N-terminal domain-containing protein</fullName>
    </recommendedName>
</protein>
<organism evidence="3">
    <name type="scientific">marine metagenome</name>
    <dbReference type="NCBI Taxonomy" id="408172"/>
    <lineage>
        <taxon>unclassified sequences</taxon>
        <taxon>metagenomes</taxon>
        <taxon>ecological metagenomes</taxon>
    </lineage>
</organism>
<feature type="compositionally biased region" description="Basic and acidic residues" evidence="1">
    <location>
        <begin position="146"/>
        <end position="159"/>
    </location>
</feature>
<name>A0A382NRB0_9ZZZZ</name>
<reference evidence="3" key="1">
    <citation type="submission" date="2018-05" db="EMBL/GenBank/DDBJ databases">
        <authorList>
            <person name="Lanie J.A."/>
            <person name="Ng W.-L."/>
            <person name="Kazmierczak K.M."/>
            <person name="Andrzejewski T.M."/>
            <person name="Davidsen T.M."/>
            <person name="Wayne K.J."/>
            <person name="Tettelin H."/>
            <person name="Glass J.I."/>
            <person name="Rusch D."/>
            <person name="Podicherti R."/>
            <person name="Tsui H.-C.T."/>
            <person name="Winkler M.E."/>
        </authorList>
    </citation>
    <scope>NUCLEOTIDE SEQUENCE</scope>
</reference>
<sequence>MARKKKQHVDYFPHDTHQSKSVRIISKKYGNDGYAFYYKLRELLGRTENYNYDLSKKIDWFDFLGEMDVEEQQAKELIEFLVTIGELDKEMWLKEKRLWSDSFMEGIVSVYDKRVAEIPHKYSFRDGNTHSRSGNPSLGDGSTQSRVKESKEEKTKVDESGGTQTGIDLDGLKDKYKNVDIEKSYQKFRLHQKSSNRKYADENAAFEYWVLNDIENNRNIIEKEEEEKDYYVSRKAFRR</sequence>
<evidence type="ECO:0000313" key="3">
    <source>
        <dbReference type="EMBL" id="SVC63028.1"/>
    </source>
</evidence>